<evidence type="ECO:0000313" key="3">
    <source>
        <dbReference type="Proteomes" id="UP000177797"/>
    </source>
</evidence>
<evidence type="ECO:0000256" key="1">
    <source>
        <dbReference type="SAM" id="Phobius"/>
    </source>
</evidence>
<protein>
    <recommendedName>
        <fullName evidence="4">Cell division protein FtsL</fullName>
    </recommendedName>
</protein>
<keyword evidence="1" id="KW-1133">Transmembrane helix</keyword>
<gene>
    <name evidence="2" type="ORF">A2938_01075</name>
</gene>
<comment type="caution">
    <text evidence="2">The sequence shown here is derived from an EMBL/GenBank/DDBJ whole genome shotgun (WGS) entry which is preliminary data.</text>
</comment>
<sequence length="128" mass="14757">MHQFRTRKTFRDFLYSPVAIALLVTLAFFLVRIVWGSFVGYREAARARVVAEARALELETEKTRASVRAATAGSARAAEEEIREKLHMALPGEEVIVITDEEDFSRDEILADEETLLWQRFVDWVINR</sequence>
<reference evidence="2 3" key="1">
    <citation type="journal article" date="2016" name="Nat. Commun.">
        <title>Thousands of microbial genomes shed light on interconnected biogeochemical processes in an aquifer system.</title>
        <authorList>
            <person name="Anantharaman K."/>
            <person name="Brown C.T."/>
            <person name="Hug L.A."/>
            <person name="Sharon I."/>
            <person name="Castelle C.J."/>
            <person name="Probst A.J."/>
            <person name="Thomas B.C."/>
            <person name="Singh A."/>
            <person name="Wilkins M.J."/>
            <person name="Karaoz U."/>
            <person name="Brodie E.L."/>
            <person name="Williams K.H."/>
            <person name="Hubbard S.S."/>
            <person name="Banfield J.F."/>
        </authorList>
    </citation>
    <scope>NUCLEOTIDE SEQUENCE [LARGE SCALE GENOMIC DNA]</scope>
</reference>
<proteinExistence type="predicted"/>
<accession>A0A1G2NED1</accession>
<dbReference type="EMBL" id="MHSA01000012">
    <property type="protein sequence ID" value="OHA34424.1"/>
    <property type="molecule type" value="Genomic_DNA"/>
</dbReference>
<keyword evidence="1" id="KW-0472">Membrane</keyword>
<dbReference type="Proteomes" id="UP000177797">
    <property type="component" value="Unassembled WGS sequence"/>
</dbReference>
<dbReference type="AlphaFoldDB" id="A0A1G2NED1"/>
<name>A0A1G2NED1_9BACT</name>
<evidence type="ECO:0000313" key="2">
    <source>
        <dbReference type="EMBL" id="OHA34424.1"/>
    </source>
</evidence>
<evidence type="ECO:0008006" key="4">
    <source>
        <dbReference type="Google" id="ProtNLM"/>
    </source>
</evidence>
<keyword evidence="1" id="KW-0812">Transmembrane</keyword>
<feature type="transmembrane region" description="Helical" evidence="1">
    <location>
        <begin position="12"/>
        <end position="35"/>
    </location>
</feature>
<organism evidence="2 3">
    <name type="scientific">Candidatus Taylorbacteria bacterium RIFCSPLOWO2_01_FULL_48_100</name>
    <dbReference type="NCBI Taxonomy" id="1802322"/>
    <lineage>
        <taxon>Bacteria</taxon>
        <taxon>Candidatus Tayloriibacteriota</taxon>
    </lineage>
</organism>